<dbReference type="EMBL" id="MG450654">
    <property type="protein sequence ID" value="ATW62855.1"/>
    <property type="molecule type" value="Genomic_DNA"/>
</dbReference>
<keyword evidence="2" id="KW-1185">Reference proteome</keyword>
<reference evidence="1 2" key="1">
    <citation type="journal article" date="2018" name="Environ. Microbiol.">
        <title>Novel phage-host interactions and evolution as revealed by a cyanomyovirus isolated from an estuarine environment.</title>
        <authorList>
            <person name="Xu Y."/>
            <person name="Zhang R."/>
            <person name="Wang N."/>
            <person name="Cai L."/>
            <person name="Tong Y."/>
            <person name="Sun Q."/>
            <person name="Chen F."/>
            <person name="Jiao N."/>
        </authorList>
    </citation>
    <scope>NUCLEOTIDE SEQUENCE [LARGE SCALE GENOMIC DNA]</scope>
</reference>
<proteinExistence type="predicted"/>
<protein>
    <submittedName>
        <fullName evidence="1">Uncharacterized protein</fullName>
    </submittedName>
</protein>
<sequence>MDLLGGNDPLSIISLVSRKKANYFEKAKELARGAKTQENLEEIMVDRAKTLVRQLHDKRIKWSEYQIGVINNTFIGAMGGAALVSDSDKILDNVWSVAVGRMVPHLSNFLQLTKESLDDGTLNHEDVLDFEEYPYGYPDEYPEDYMYYPEPDPEPATKPEPVGKPRERQRVASWIGLAARLVRYVANPSYSFFRTAEFEVNKRTGYTQMRRWAVGDKNTCEDCAWWDSVGWRPIGELPLPGNSCRCLDRCRCRMEYR</sequence>
<gene>
    <name evidence="1" type="ORF">SCBWM1_gp171</name>
</gene>
<name>A0A3G1L3U5_9CAUD</name>
<accession>A0A3G1L3U5</accession>
<dbReference type="Proteomes" id="UP000274731">
    <property type="component" value="Segment"/>
</dbReference>
<evidence type="ECO:0000313" key="1">
    <source>
        <dbReference type="EMBL" id="ATW62855.1"/>
    </source>
</evidence>
<evidence type="ECO:0000313" key="2">
    <source>
        <dbReference type="Proteomes" id="UP000274731"/>
    </source>
</evidence>
<organism evidence="1 2">
    <name type="scientific">Synechococcus phage S-CBWM1</name>
    <dbReference type="NCBI Taxonomy" id="2053653"/>
    <lineage>
        <taxon>Viruses</taxon>
        <taxon>Duplodnaviria</taxon>
        <taxon>Heunggongvirae</taxon>
        <taxon>Uroviricota</taxon>
        <taxon>Caudoviricetes</taxon>
        <taxon>Aokuangvirus</taxon>
        <taxon>Aokuangvirus SCBWM1</taxon>
    </lineage>
</organism>